<dbReference type="SUPFAM" id="SSF51735">
    <property type="entry name" value="NAD(P)-binding Rossmann-fold domains"/>
    <property type="match status" value="1"/>
</dbReference>
<gene>
    <name evidence="2" type="ORF">FMM80_08300</name>
</gene>
<proteinExistence type="predicted"/>
<accession>A0A9X5H5Q1</accession>
<protein>
    <submittedName>
        <fullName evidence="2">Gfo/Idh/MocA family oxidoreductase</fullName>
    </submittedName>
</protein>
<dbReference type="OrthoDB" id="9815825at2"/>
<dbReference type="Gene3D" id="3.40.50.720">
    <property type="entry name" value="NAD(P)-binding Rossmann-like Domain"/>
    <property type="match status" value="1"/>
</dbReference>
<dbReference type="Proteomes" id="UP000474104">
    <property type="component" value="Unassembled WGS sequence"/>
</dbReference>
<comment type="caution">
    <text evidence="2">The sequence shown here is derived from an EMBL/GenBank/DDBJ whole genome shotgun (WGS) entry which is preliminary data.</text>
</comment>
<evidence type="ECO:0000259" key="1">
    <source>
        <dbReference type="Pfam" id="PF01408"/>
    </source>
</evidence>
<evidence type="ECO:0000313" key="2">
    <source>
        <dbReference type="EMBL" id="NDO68679.1"/>
    </source>
</evidence>
<organism evidence="2 3">
    <name type="scientific">Schaedlerella arabinosiphila</name>
    <dbReference type="NCBI Taxonomy" id="2044587"/>
    <lineage>
        <taxon>Bacteria</taxon>
        <taxon>Bacillati</taxon>
        <taxon>Bacillota</taxon>
        <taxon>Clostridia</taxon>
        <taxon>Lachnospirales</taxon>
        <taxon>Lachnospiraceae</taxon>
        <taxon>Schaedlerella</taxon>
    </lineage>
</organism>
<dbReference type="PANTHER" id="PTHR43377">
    <property type="entry name" value="BILIVERDIN REDUCTASE A"/>
    <property type="match status" value="1"/>
</dbReference>
<reference evidence="2 3" key="1">
    <citation type="submission" date="2019-07" db="EMBL/GenBank/DDBJ databases">
        <title>Draft genome sequences of 15 bacterial species constituting the stable defined intestinal microbiota of the GM15 gnotobiotic mouse model.</title>
        <authorList>
            <person name="Elie C."/>
            <person name="Mathieu A."/>
            <person name="Saliou A."/>
            <person name="Darnaud M."/>
            <person name="Leulier F."/>
            <person name="Tamellini A."/>
        </authorList>
    </citation>
    <scope>NUCLEOTIDE SEQUENCE [LARGE SCALE GENOMIC DNA]</scope>
    <source>
        <strain evidence="3">ASF 502</strain>
    </source>
</reference>
<evidence type="ECO:0000313" key="3">
    <source>
        <dbReference type="Proteomes" id="UP000474104"/>
    </source>
</evidence>
<dbReference type="InterPro" id="IPR000683">
    <property type="entry name" value="Gfo/Idh/MocA-like_OxRdtase_N"/>
</dbReference>
<sequence>MIFLVIGLGSMGKRRVRLLKQYISNGKYSGKEWKIIGTDFSEVRRKEAEALLGIETYTGLEDAVQKNNIDCAIISSPPLSHSSIIKECLKQKLHVFTELNLVDEGYDENIAMAENQRNVLFLSSTLMYRKETQYIKEVIRNRASKAVYHYHIGQYLPDWHPWESYHDFFAGHKKTNGCRELFAIELPWLADAFGKIISVRSVHRKMSGLDIDYDDTYQVLLEHVSGIIGNLAIDVVTPKAGREFELWGEGFYLEWKGTPDSLKEYDADTKRLKQIELYDHVEHMDGYSRFVVENAYYEELVNYIDVVKGRQEPRHTFEMDKKILQLIDRIEE</sequence>
<dbReference type="PANTHER" id="PTHR43377:SF1">
    <property type="entry name" value="BILIVERDIN REDUCTASE A"/>
    <property type="match status" value="1"/>
</dbReference>
<dbReference type="GO" id="GO:0000166">
    <property type="term" value="F:nucleotide binding"/>
    <property type="evidence" value="ECO:0007669"/>
    <property type="project" value="InterPro"/>
</dbReference>
<dbReference type="EMBL" id="VIRB01000054">
    <property type="protein sequence ID" value="NDO68679.1"/>
    <property type="molecule type" value="Genomic_DNA"/>
</dbReference>
<dbReference type="InterPro" id="IPR036291">
    <property type="entry name" value="NAD(P)-bd_dom_sf"/>
</dbReference>
<dbReference type="InterPro" id="IPR051450">
    <property type="entry name" value="Gfo/Idh/MocA_Oxidoreductases"/>
</dbReference>
<dbReference type="Gene3D" id="3.30.360.10">
    <property type="entry name" value="Dihydrodipicolinate Reductase, domain 2"/>
    <property type="match status" value="1"/>
</dbReference>
<dbReference type="RefSeq" id="WP_044990043.1">
    <property type="nucleotide sequence ID" value="NZ_VIRB01000054.1"/>
</dbReference>
<dbReference type="AlphaFoldDB" id="A0A9X5H5Q1"/>
<feature type="domain" description="Gfo/Idh/MocA-like oxidoreductase N-terminal" evidence="1">
    <location>
        <begin position="3"/>
        <end position="98"/>
    </location>
</feature>
<dbReference type="Pfam" id="PF01408">
    <property type="entry name" value="GFO_IDH_MocA"/>
    <property type="match status" value="1"/>
</dbReference>
<dbReference type="SUPFAM" id="SSF55347">
    <property type="entry name" value="Glyceraldehyde-3-phosphate dehydrogenase-like, C-terminal domain"/>
    <property type="match status" value="1"/>
</dbReference>
<name>A0A9X5H5Q1_9FIRM</name>